<keyword evidence="17" id="KW-0408">Iron</keyword>
<evidence type="ECO:0000256" key="13">
    <source>
        <dbReference type="ARBA" id="ARBA00022989"/>
    </source>
</evidence>
<keyword evidence="19 21" id="KW-0472">Membrane</keyword>
<accession>A0A5J5WGP1</accession>
<evidence type="ECO:0000256" key="19">
    <source>
        <dbReference type="ARBA" id="ARBA00023136"/>
    </source>
</evidence>
<sequence length="188" mass="21214">MVVVACGTVVVASWDKTRNQKTVNNWKRGRQKGVAGVLGAALLCAIHGATVENTLFEDGDGANTFRAFNPTQAEENYSMVTANYFWSQIFGVAFSNKRWLHFFMLFVPVTGLWMSALGVVGLALNLRAYDFVSQEIRAAEDPEFETFYTKNILLNEGIRAWMALIRNQWVFPGILLKKIDTIRPVDWN</sequence>
<keyword evidence="4" id="KW-0148">Chlorophyll</keyword>
<dbReference type="AlphaFoldDB" id="A0A5J5WGP1"/>
<reference evidence="23" key="1">
    <citation type="journal article" date="2020" name="Nat. Genet.">
        <title>Genomic diversifications of five Gossypium allopolyploid species and their impact on cotton improvement.</title>
        <authorList>
            <person name="Chen Z.J."/>
            <person name="Sreedasyam A."/>
            <person name="Ando A."/>
            <person name="Song Q."/>
            <person name="De Santiago L.M."/>
            <person name="Hulse-Kemp A.M."/>
            <person name="Ding M."/>
            <person name="Ye W."/>
            <person name="Kirkbride R.C."/>
            <person name="Jenkins J."/>
            <person name="Plott C."/>
            <person name="Lovell J."/>
            <person name="Lin Y.M."/>
            <person name="Vaughn R."/>
            <person name="Liu B."/>
            <person name="Simpson S."/>
            <person name="Scheffler B.E."/>
            <person name="Wen L."/>
            <person name="Saski C.A."/>
            <person name="Grover C.E."/>
            <person name="Hu G."/>
            <person name="Conover J.L."/>
            <person name="Carlson J.W."/>
            <person name="Shu S."/>
            <person name="Boston L.B."/>
            <person name="Williams M."/>
            <person name="Peterson D.G."/>
            <person name="McGee K."/>
            <person name="Jones D.C."/>
            <person name="Wendel J.F."/>
            <person name="Stelly D.M."/>
            <person name="Grimwood J."/>
            <person name="Schmutz J."/>
        </authorList>
    </citation>
    <scope>NUCLEOTIDE SEQUENCE [LARGE SCALE GENOMIC DNA]</scope>
    <source>
        <strain evidence="23">cv. 3-79</strain>
    </source>
</reference>
<dbReference type="OrthoDB" id="1924410at2759"/>
<evidence type="ECO:0000256" key="10">
    <source>
        <dbReference type="ARBA" id="ARBA00022723"/>
    </source>
</evidence>
<dbReference type="InterPro" id="IPR000484">
    <property type="entry name" value="Photo_RC_L/M"/>
</dbReference>
<evidence type="ECO:0000256" key="16">
    <source>
        <dbReference type="ARBA" id="ARBA00023002"/>
    </source>
</evidence>
<dbReference type="GO" id="GO:0009772">
    <property type="term" value="P:photosynthetic electron transport in photosystem II"/>
    <property type="evidence" value="ECO:0007669"/>
    <property type="project" value="InterPro"/>
</dbReference>
<feature type="transmembrane region" description="Helical" evidence="21">
    <location>
        <begin position="33"/>
        <end position="51"/>
    </location>
</feature>
<evidence type="ECO:0000313" key="22">
    <source>
        <dbReference type="EMBL" id="KAB2090529.1"/>
    </source>
</evidence>
<dbReference type="SUPFAM" id="SSF81483">
    <property type="entry name" value="Bacterial photosystem II reaction centre, L and M subunits"/>
    <property type="match status" value="1"/>
</dbReference>
<keyword evidence="7" id="KW-0597">Phosphoprotein</keyword>
<evidence type="ECO:0000256" key="7">
    <source>
        <dbReference type="ARBA" id="ARBA00022553"/>
    </source>
</evidence>
<evidence type="ECO:0000313" key="23">
    <source>
        <dbReference type="Proteomes" id="UP000327439"/>
    </source>
</evidence>
<dbReference type="InterPro" id="IPR036854">
    <property type="entry name" value="Photo_II_D1/D2_sf"/>
</dbReference>
<evidence type="ECO:0000256" key="8">
    <source>
        <dbReference type="ARBA" id="ARBA00022640"/>
    </source>
</evidence>
<keyword evidence="20" id="KW-0604">Photosystem II</keyword>
<keyword evidence="11" id="KW-0460">Magnesium</keyword>
<comment type="similarity">
    <text evidence="2">Belongs to the reaction center PufL/M/PsbA/D family.</text>
</comment>
<evidence type="ECO:0000256" key="3">
    <source>
        <dbReference type="ARBA" id="ARBA00022448"/>
    </source>
</evidence>
<keyword evidence="18" id="KW-0793">Thylakoid</keyword>
<evidence type="ECO:0000256" key="4">
    <source>
        <dbReference type="ARBA" id="ARBA00022494"/>
    </source>
</evidence>
<keyword evidence="10" id="KW-0479">Metal-binding</keyword>
<dbReference type="Proteomes" id="UP000327439">
    <property type="component" value="Chromosome A03"/>
</dbReference>
<name>A0A5J5WGP1_GOSBA</name>
<dbReference type="PANTHER" id="PTHR33149">
    <property type="entry name" value="PHOTOSYSTEM II PROTEIN D1"/>
    <property type="match status" value="1"/>
</dbReference>
<evidence type="ECO:0000256" key="21">
    <source>
        <dbReference type="SAM" id="Phobius"/>
    </source>
</evidence>
<organism evidence="22 23">
    <name type="scientific">Gossypium barbadense</name>
    <name type="common">Sea Island cotton</name>
    <name type="synonym">Hibiscus barbadensis</name>
    <dbReference type="NCBI Taxonomy" id="3634"/>
    <lineage>
        <taxon>Eukaryota</taxon>
        <taxon>Viridiplantae</taxon>
        <taxon>Streptophyta</taxon>
        <taxon>Embryophyta</taxon>
        <taxon>Tracheophyta</taxon>
        <taxon>Spermatophyta</taxon>
        <taxon>Magnoliopsida</taxon>
        <taxon>eudicotyledons</taxon>
        <taxon>Gunneridae</taxon>
        <taxon>Pentapetalae</taxon>
        <taxon>rosids</taxon>
        <taxon>malvids</taxon>
        <taxon>Malvales</taxon>
        <taxon>Malvaceae</taxon>
        <taxon>Malvoideae</taxon>
        <taxon>Gossypium</taxon>
    </lineage>
</organism>
<dbReference type="GO" id="GO:0009535">
    <property type="term" value="C:chloroplast thylakoid membrane"/>
    <property type="evidence" value="ECO:0007669"/>
    <property type="project" value="TreeGrafter"/>
</dbReference>
<dbReference type="PANTHER" id="PTHR33149:SF12">
    <property type="entry name" value="PHOTOSYSTEM II D2 PROTEIN"/>
    <property type="match status" value="1"/>
</dbReference>
<keyword evidence="23" id="KW-1185">Reference proteome</keyword>
<evidence type="ECO:0000256" key="6">
    <source>
        <dbReference type="ARBA" id="ARBA00022531"/>
    </source>
</evidence>
<evidence type="ECO:0008006" key="24">
    <source>
        <dbReference type="Google" id="ProtNLM"/>
    </source>
</evidence>
<gene>
    <name evidence="22" type="ORF">ES319_A03G129200v1</name>
</gene>
<dbReference type="GO" id="GO:0009523">
    <property type="term" value="C:photosystem II"/>
    <property type="evidence" value="ECO:0007669"/>
    <property type="project" value="UniProtKB-KW"/>
</dbReference>
<keyword evidence="12" id="KW-0249">Electron transport</keyword>
<dbReference type="Gene3D" id="1.20.85.10">
    <property type="entry name" value="Photosystem II protein D1-like"/>
    <property type="match status" value="1"/>
</dbReference>
<keyword evidence="16" id="KW-0560">Oxidoreductase</keyword>
<proteinExistence type="inferred from homology"/>
<comment type="subcellular location">
    <subcellularLocation>
        <location evidence="1">Membrane</location>
        <topology evidence="1">Multi-pass membrane protein</topology>
    </subcellularLocation>
</comment>
<evidence type="ECO:0000256" key="20">
    <source>
        <dbReference type="ARBA" id="ARBA00023276"/>
    </source>
</evidence>
<evidence type="ECO:0000256" key="15">
    <source>
        <dbReference type="ARBA" id="ARBA00022991"/>
    </source>
</evidence>
<keyword evidence="14" id="KW-0007">Acetylation</keyword>
<keyword evidence="15" id="KW-0157">Chromophore</keyword>
<dbReference type="GO" id="GO:0046872">
    <property type="term" value="F:metal ion binding"/>
    <property type="evidence" value="ECO:0007669"/>
    <property type="project" value="UniProtKB-KW"/>
</dbReference>
<feature type="transmembrane region" description="Helical" evidence="21">
    <location>
        <begin position="99"/>
        <end position="124"/>
    </location>
</feature>
<keyword evidence="6" id="KW-0602">Photosynthesis</keyword>
<keyword evidence="9 21" id="KW-0812">Transmembrane</keyword>
<dbReference type="EMBL" id="CM018204">
    <property type="protein sequence ID" value="KAB2090529.1"/>
    <property type="molecule type" value="Genomic_DNA"/>
</dbReference>
<keyword evidence="13 21" id="KW-1133">Transmembrane helix</keyword>
<dbReference type="Pfam" id="PF00124">
    <property type="entry name" value="Photo_RC"/>
    <property type="match status" value="1"/>
</dbReference>
<keyword evidence="5" id="KW-0150">Chloroplast</keyword>
<evidence type="ECO:0000256" key="17">
    <source>
        <dbReference type="ARBA" id="ARBA00023004"/>
    </source>
</evidence>
<dbReference type="GO" id="GO:0016491">
    <property type="term" value="F:oxidoreductase activity"/>
    <property type="evidence" value="ECO:0007669"/>
    <property type="project" value="UniProtKB-KW"/>
</dbReference>
<keyword evidence="8" id="KW-0934">Plastid</keyword>
<evidence type="ECO:0000256" key="5">
    <source>
        <dbReference type="ARBA" id="ARBA00022528"/>
    </source>
</evidence>
<evidence type="ECO:0000256" key="9">
    <source>
        <dbReference type="ARBA" id="ARBA00022692"/>
    </source>
</evidence>
<dbReference type="InterPro" id="IPR055266">
    <property type="entry name" value="D1/D2"/>
</dbReference>
<evidence type="ECO:0000256" key="12">
    <source>
        <dbReference type="ARBA" id="ARBA00022982"/>
    </source>
</evidence>
<dbReference type="GO" id="GO:0016168">
    <property type="term" value="F:chlorophyll binding"/>
    <property type="evidence" value="ECO:0007669"/>
    <property type="project" value="UniProtKB-KW"/>
</dbReference>
<protein>
    <recommendedName>
        <fullName evidence="24">Photosystem II D2 protein</fullName>
    </recommendedName>
</protein>
<evidence type="ECO:0000256" key="18">
    <source>
        <dbReference type="ARBA" id="ARBA00023078"/>
    </source>
</evidence>
<keyword evidence="3" id="KW-0813">Transport</keyword>
<dbReference type="FunFam" id="1.20.85.10:FF:000003">
    <property type="entry name" value="Photosystem II D2 protein, putative"/>
    <property type="match status" value="1"/>
</dbReference>
<evidence type="ECO:0000256" key="11">
    <source>
        <dbReference type="ARBA" id="ARBA00022842"/>
    </source>
</evidence>
<evidence type="ECO:0000256" key="1">
    <source>
        <dbReference type="ARBA" id="ARBA00004141"/>
    </source>
</evidence>
<evidence type="ECO:0000256" key="14">
    <source>
        <dbReference type="ARBA" id="ARBA00022990"/>
    </source>
</evidence>
<evidence type="ECO:0000256" key="2">
    <source>
        <dbReference type="ARBA" id="ARBA00008204"/>
    </source>
</evidence>